<evidence type="ECO:0000313" key="1">
    <source>
        <dbReference type="EMBL" id="GAA3827975.1"/>
    </source>
</evidence>
<dbReference type="SUPFAM" id="SSF56281">
    <property type="entry name" value="Metallo-hydrolase/oxidoreductase"/>
    <property type="match status" value="1"/>
</dbReference>
<organism evidence="1 2">
    <name type="scientific">Streptomyces coacervatus</name>
    <dbReference type="NCBI Taxonomy" id="647381"/>
    <lineage>
        <taxon>Bacteria</taxon>
        <taxon>Bacillati</taxon>
        <taxon>Actinomycetota</taxon>
        <taxon>Actinomycetes</taxon>
        <taxon>Kitasatosporales</taxon>
        <taxon>Streptomycetaceae</taxon>
        <taxon>Streptomyces</taxon>
    </lineage>
</organism>
<protein>
    <submittedName>
        <fullName evidence="1">Uncharacterized protein</fullName>
    </submittedName>
</protein>
<sequence length="101" mass="10951">MERLPFASVVTVTRFHMRPLSYDTCTAKDLTAPLAAAELDAEVPDGFSADPRAAVESLRKIKEFARQEDVVVLPSHDPRAAARLANSEIYRPTSGPEPSAG</sequence>
<gene>
    <name evidence="1" type="ORF">GCM10022403_071530</name>
</gene>
<dbReference type="Proteomes" id="UP001501009">
    <property type="component" value="Unassembled WGS sequence"/>
</dbReference>
<name>A0ABP7IVX6_9ACTN</name>
<proteinExistence type="predicted"/>
<keyword evidence="2" id="KW-1185">Reference proteome</keyword>
<dbReference type="InterPro" id="IPR036866">
    <property type="entry name" value="RibonucZ/Hydroxyglut_hydro"/>
</dbReference>
<dbReference type="Gene3D" id="3.60.15.10">
    <property type="entry name" value="Ribonuclease Z/Hydroxyacylglutathione hydrolase-like"/>
    <property type="match status" value="1"/>
</dbReference>
<comment type="caution">
    <text evidence="1">The sequence shown here is derived from an EMBL/GenBank/DDBJ whole genome shotgun (WGS) entry which is preliminary data.</text>
</comment>
<dbReference type="EMBL" id="BAABDE010000028">
    <property type="protein sequence ID" value="GAA3827975.1"/>
    <property type="molecule type" value="Genomic_DNA"/>
</dbReference>
<reference evidence="2" key="1">
    <citation type="journal article" date="2019" name="Int. J. Syst. Evol. Microbiol.">
        <title>The Global Catalogue of Microorganisms (GCM) 10K type strain sequencing project: providing services to taxonomists for standard genome sequencing and annotation.</title>
        <authorList>
            <consortium name="The Broad Institute Genomics Platform"/>
            <consortium name="The Broad Institute Genome Sequencing Center for Infectious Disease"/>
            <person name="Wu L."/>
            <person name="Ma J."/>
        </authorList>
    </citation>
    <scope>NUCLEOTIDE SEQUENCE [LARGE SCALE GENOMIC DNA]</scope>
    <source>
        <strain evidence="2">JCM 17138</strain>
    </source>
</reference>
<accession>A0ABP7IVX6</accession>
<evidence type="ECO:0000313" key="2">
    <source>
        <dbReference type="Proteomes" id="UP001501009"/>
    </source>
</evidence>